<dbReference type="OrthoDB" id="429143at2759"/>
<reference evidence="12" key="1">
    <citation type="submission" date="2025-08" db="UniProtKB">
        <authorList>
            <consortium name="RefSeq"/>
        </authorList>
    </citation>
    <scope>IDENTIFICATION</scope>
</reference>
<protein>
    <submittedName>
        <fullName evidence="12">LOW QUALITY PROTEIN: increased DNA methylation 1</fullName>
    </submittedName>
</protein>
<evidence type="ECO:0000259" key="10">
    <source>
        <dbReference type="PROSITE" id="PS51186"/>
    </source>
</evidence>
<dbReference type="RefSeq" id="XP_029117875.1">
    <property type="nucleotide sequence ID" value="XM_029262042.1"/>
</dbReference>
<dbReference type="GO" id="GO:0005634">
    <property type="term" value="C:nucleus"/>
    <property type="evidence" value="ECO:0007669"/>
    <property type="project" value="UniProtKB-SubCell"/>
</dbReference>
<evidence type="ECO:0000313" key="11">
    <source>
        <dbReference type="Proteomes" id="UP000504607"/>
    </source>
</evidence>
<gene>
    <name evidence="12" type="primary">LOC105035753</name>
</gene>
<feature type="domain" description="Phorbol-ester/DAG-type" evidence="9">
    <location>
        <begin position="1157"/>
        <end position="1211"/>
    </location>
</feature>
<evidence type="ECO:0000256" key="2">
    <source>
        <dbReference type="ARBA" id="ARBA00022723"/>
    </source>
</evidence>
<feature type="domain" description="N-acetyltransferase" evidence="10">
    <location>
        <begin position="1267"/>
        <end position="1423"/>
    </location>
</feature>
<dbReference type="CDD" id="cd04301">
    <property type="entry name" value="NAT_SF"/>
    <property type="match status" value="1"/>
</dbReference>
<feature type="domain" description="PHD-type" evidence="8">
    <location>
        <begin position="1128"/>
        <end position="1173"/>
    </location>
</feature>
<evidence type="ECO:0000313" key="12">
    <source>
        <dbReference type="RefSeq" id="XP_029117875.1"/>
    </source>
</evidence>
<feature type="compositionally biased region" description="Basic and acidic residues" evidence="7">
    <location>
        <begin position="1467"/>
        <end position="1477"/>
    </location>
</feature>
<dbReference type="PROSITE" id="PS50016">
    <property type="entry name" value="ZF_PHD_2"/>
    <property type="match status" value="1"/>
</dbReference>
<dbReference type="PANTHER" id="PTHR46508">
    <property type="entry name" value="PHD FINGER FAMILY PROTEIN"/>
    <property type="match status" value="1"/>
</dbReference>
<dbReference type="InterPro" id="IPR016181">
    <property type="entry name" value="Acyl_CoA_acyltransferase"/>
</dbReference>
<feature type="region of interest" description="Disordered" evidence="7">
    <location>
        <begin position="1450"/>
        <end position="1490"/>
    </location>
</feature>
<dbReference type="InterPro" id="IPR013083">
    <property type="entry name" value="Znf_RING/FYVE/PHD"/>
</dbReference>
<evidence type="ECO:0000256" key="4">
    <source>
        <dbReference type="ARBA" id="ARBA00022833"/>
    </source>
</evidence>
<feature type="region of interest" description="Disordered" evidence="7">
    <location>
        <begin position="802"/>
        <end position="826"/>
    </location>
</feature>
<accession>A0A8N4EZQ1</accession>
<dbReference type="InterPro" id="IPR002219">
    <property type="entry name" value="PKC_DAG/PE"/>
</dbReference>
<feature type="compositionally biased region" description="Polar residues" evidence="7">
    <location>
        <begin position="1452"/>
        <end position="1463"/>
    </location>
</feature>
<dbReference type="Gene3D" id="3.30.40.10">
    <property type="entry name" value="Zinc/RING finger domain, C3HC4 (zinc finger)"/>
    <property type="match status" value="1"/>
</dbReference>
<comment type="subcellular location">
    <subcellularLocation>
        <location evidence="1">Nucleus</location>
    </subcellularLocation>
</comment>
<dbReference type="SUPFAM" id="SSF55729">
    <property type="entry name" value="Acyl-CoA N-acyltransferases (Nat)"/>
    <property type="match status" value="1"/>
</dbReference>
<dbReference type="PANTHER" id="PTHR46508:SF2">
    <property type="entry name" value="INCREASED DNA METHYLATION 1"/>
    <property type="match status" value="1"/>
</dbReference>
<dbReference type="InterPro" id="IPR032308">
    <property type="entry name" value="TDBD"/>
</dbReference>
<evidence type="ECO:0000256" key="1">
    <source>
        <dbReference type="ARBA" id="ARBA00004123"/>
    </source>
</evidence>
<dbReference type="Proteomes" id="UP000504607">
    <property type="component" value="Unplaced"/>
</dbReference>
<dbReference type="Pfam" id="PF23209">
    <property type="entry name" value="IDM1_C"/>
    <property type="match status" value="1"/>
</dbReference>
<dbReference type="PROSITE" id="PS51186">
    <property type="entry name" value="GNAT"/>
    <property type="match status" value="1"/>
</dbReference>
<evidence type="ECO:0000259" key="8">
    <source>
        <dbReference type="PROSITE" id="PS50016"/>
    </source>
</evidence>
<name>A0A8N4EZQ1_ELAGV</name>
<keyword evidence="4" id="KW-0862">Zinc</keyword>
<evidence type="ECO:0000256" key="3">
    <source>
        <dbReference type="ARBA" id="ARBA00022771"/>
    </source>
</evidence>
<organism evidence="11 12">
    <name type="scientific">Elaeis guineensis var. tenera</name>
    <name type="common">Oil palm</name>
    <dbReference type="NCBI Taxonomy" id="51953"/>
    <lineage>
        <taxon>Eukaryota</taxon>
        <taxon>Viridiplantae</taxon>
        <taxon>Streptophyta</taxon>
        <taxon>Embryophyta</taxon>
        <taxon>Tracheophyta</taxon>
        <taxon>Spermatophyta</taxon>
        <taxon>Magnoliopsida</taxon>
        <taxon>Liliopsida</taxon>
        <taxon>Arecaceae</taxon>
        <taxon>Arecoideae</taxon>
        <taxon>Cocoseae</taxon>
        <taxon>Elaeidinae</taxon>
        <taxon>Elaeis</taxon>
    </lineage>
</organism>
<evidence type="ECO:0000256" key="7">
    <source>
        <dbReference type="SAM" id="MobiDB-lite"/>
    </source>
</evidence>
<dbReference type="CDD" id="cd15532">
    <property type="entry name" value="PHD2_CHD_II"/>
    <property type="match status" value="1"/>
</dbReference>
<feature type="region of interest" description="Disordered" evidence="7">
    <location>
        <begin position="921"/>
        <end position="945"/>
    </location>
</feature>
<dbReference type="GO" id="GO:0016747">
    <property type="term" value="F:acyltransferase activity, transferring groups other than amino-acyl groups"/>
    <property type="evidence" value="ECO:0007669"/>
    <property type="project" value="InterPro"/>
</dbReference>
<sequence length="1490" mass="164582">MGQQNLNEEQGSKEEVTVRMLFGEEVDVFDKDEFEGSKEEHQIFMELFYGSSADDASNSNNFSSRRNFQLHECAHSKSLANLNCDGSVLTSYSSLKGSSNEQFESVKINLGELTGLERFPESSSSWAGSDAPNVNMKRISSVALLNNMNKEHNINLAETNFSLVDLDPSKVASSVPMQDPLHLHQQAPCRIVETCGQGILSSYYLFSGQEEMDGTGDIDDAMVFNNKCRSQHNKDGKTVIESKLVTSPASQESFVPRLLVASASSASMGMPGALVCMNYGAQGSSILKSNTIGAASKRDFIRDLPDRLRAHANCLLIDAGWKIEPRRRSDRTKMASYFIAPVPVQGPAITSLSQAWRTCGQKLYADASESEQNECGREWENVDRFWGDLADVLVFIEKKTQASENSLPLLQRWQLLDPFIAVVCIDRKIGVLREGEALKAVNSGTFLLNERKNAILVDDSVDRVCNHLASSNLCPLGSLTSTILPAIDLDHRAKMIEDSKNQQGLQHCEDLQIRHQYRGGKQKLNCLGMQKKSHRSLSRHIRKELSATRCSHDMTCCKAWASHRDKTTGSASKLESDLGIPESHDPVPVKVAHLNTSYNQKNGVPSSSNGEFLMVGEPCEFTRSNQQMPALYTEGRTVSDETDERYKEDGNVSGISQNSIVEVVAEAGPYKIGTESHFVAEKAGSIEALTSELELVFVAKPANGSAKKARKRSKKISEIEATEVSSFYDGTTREVFSFPMDGKIDDYVGLPLGPEESCILRWESTSGCIKQVQYLEKNHSLDASETEKAHASAVPKVLLARKAQKKHVKPETNAAKPGGKDKKGNITMHLKDEPGSNMLNVDGDQKDIAWLKSSKAEVKAKWLGSKKSMSMNKTQQKLSSLSKKLQRQCLDFEESVVASDDGNIPTESHANEKILKSGVSSVTQKRQKVFTPNKPGACKKSGRKRPRGFRINDDDLLVTAIVKNKDFSSCNKRVASKVGASPSKALRKLKSQKRGCGLLLRTPGKGGKLSINGKRLILGARTVLCWLIEMGVVSSKDVLQYRNLKNKAMVKDGWISRDGVLCKCCSRILSVTDFKLHAGSNLQKPSSNLFLESGKSYTLCLLEAWSDEYKLRKNHMQVMEVEEVDQNDDTCGFCGDGGELICCDNCPSTYHRACLPAQEIPEGSWYCRNCLCKTCGDVVKGKEASSSLAVLECSQCENKYHDRCLQEKTVCNFPVCNGDAGPCTWFCGRNCQEVYLGLHSRVGVLNCLGDGYSWTILRCNHEFNSTQKIALMAECNAKLAIALGIMEECFLPMVDPRTGIDMIPHVLYNRGSNFARLNYQGFYTVVLEKGDEIISVASIRVHGVTVAEMPLIATCSEHRRRGMCRRLVDAVEKMLKSFKVKMLVLSAIPNLVDAWTLGFGFKPIEDNEKRWLDQVNLMLFPGTSLLIKRLDDISAKASENAGVRSDLYLSEDQPQNLGGSSEMSDTEVGKQDAENARVHLNAESLPAKSI</sequence>
<dbReference type="InterPro" id="IPR011011">
    <property type="entry name" value="Znf_FYVE_PHD"/>
</dbReference>
<dbReference type="Pfam" id="PF16135">
    <property type="entry name" value="TDBD"/>
    <property type="match status" value="1"/>
</dbReference>
<keyword evidence="11" id="KW-1185">Reference proteome</keyword>
<dbReference type="SUPFAM" id="SSF57903">
    <property type="entry name" value="FYVE/PHD zinc finger"/>
    <property type="match status" value="1"/>
</dbReference>
<dbReference type="PROSITE" id="PS50081">
    <property type="entry name" value="ZF_DAG_PE_2"/>
    <property type="match status" value="1"/>
</dbReference>
<dbReference type="InterPro" id="IPR019787">
    <property type="entry name" value="Znf_PHD-finger"/>
</dbReference>
<keyword evidence="3 6" id="KW-0863">Zinc-finger</keyword>
<dbReference type="InterPro" id="IPR000182">
    <property type="entry name" value="GNAT_dom"/>
</dbReference>
<dbReference type="KEGG" id="egu:105035753"/>
<evidence type="ECO:0000259" key="9">
    <source>
        <dbReference type="PROSITE" id="PS50081"/>
    </source>
</evidence>
<dbReference type="Pfam" id="PF00628">
    <property type="entry name" value="PHD"/>
    <property type="match status" value="1"/>
</dbReference>
<dbReference type="InterPro" id="IPR056511">
    <property type="entry name" value="IDM1_C"/>
</dbReference>
<proteinExistence type="predicted"/>
<evidence type="ECO:0000256" key="5">
    <source>
        <dbReference type="ARBA" id="ARBA00023242"/>
    </source>
</evidence>
<dbReference type="Gene3D" id="3.40.630.30">
    <property type="match status" value="1"/>
</dbReference>
<keyword evidence="5" id="KW-0539">Nucleus</keyword>
<dbReference type="GO" id="GO:0008270">
    <property type="term" value="F:zinc ion binding"/>
    <property type="evidence" value="ECO:0007669"/>
    <property type="project" value="UniProtKB-KW"/>
</dbReference>
<dbReference type="InterPro" id="IPR001965">
    <property type="entry name" value="Znf_PHD"/>
</dbReference>
<evidence type="ECO:0000256" key="6">
    <source>
        <dbReference type="PROSITE-ProRule" id="PRU00146"/>
    </source>
</evidence>
<keyword evidence="2" id="KW-0479">Metal-binding</keyword>
<dbReference type="SMART" id="SM00249">
    <property type="entry name" value="PHD"/>
    <property type="match status" value="1"/>
</dbReference>